<keyword evidence="11 15" id="KW-0067">ATP-binding</keyword>
<dbReference type="GO" id="GO:0005509">
    <property type="term" value="F:calcium ion binding"/>
    <property type="evidence" value="ECO:0007669"/>
    <property type="project" value="InterPro"/>
</dbReference>
<dbReference type="CDD" id="cd05117">
    <property type="entry name" value="STKc_CAMK"/>
    <property type="match status" value="1"/>
</dbReference>
<evidence type="ECO:0000256" key="5">
    <source>
        <dbReference type="ARBA" id="ARBA00022679"/>
    </source>
</evidence>
<dbReference type="Proteomes" id="UP000187209">
    <property type="component" value="Unassembled WGS sequence"/>
</dbReference>
<dbReference type="InterPro" id="IPR017441">
    <property type="entry name" value="Protein_kinase_ATP_BS"/>
</dbReference>
<comment type="subunit">
    <text evidence="2">Monomer.</text>
</comment>
<evidence type="ECO:0000256" key="13">
    <source>
        <dbReference type="ARBA" id="ARBA00047899"/>
    </source>
</evidence>
<keyword evidence="20" id="KW-1185">Reference proteome</keyword>
<feature type="domain" description="EF-hand" evidence="18">
    <location>
        <begin position="411"/>
        <end position="446"/>
    </location>
</feature>
<evidence type="ECO:0000256" key="16">
    <source>
        <dbReference type="SAM" id="MobiDB-lite"/>
    </source>
</evidence>
<evidence type="ECO:0000313" key="20">
    <source>
        <dbReference type="Proteomes" id="UP000187209"/>
    </source>
</evidence>
<accession>A0A1R2ATU9</accession>
<evidence type="ECO:0000256" key="11">
    <source>
        <dbReference type="ARBA" id="ARBA00022840"/>
    </source>
</evidence>
<reference evidence="19 20" key="1">
    <citation type="submission" date="2016-11" db="EMBL/GenBank/DDBJ databases">
        <title>The macronuclear genome of Stentor coeruleus: a giant cell with tiny introns.</title>
        <authorList>
            <person name="Slabodnick M."/>
            <person name="Ruby J.G."/>
            <person name="Reiff S.B."/>
            <person name="Swart E.C."/>
            <person name="Gosai S."/>
            <person name="Prabakaran S."/>
            <person name="Witkowska E."/>
            <person name="Larue G.E."/>
            <person name="Fisher S."/>
            <person name="Freeman R.M."/>
            <person name="Gunawardena J."/>
            <person name="Chu W."/>
            <person name="Stover N.A."/>
            <person name="Gregory B.D."/>
            <person name="Nowacki M."/>
            <person name="Derisi J."/>
            <person name="Roy S.W."/>
            <person name="Marshall W.F."/>
            <person name="Sood P."/>
        </authorList>
    </citation>
    <scope>NUCLEOTIDE SEQUENCE [LARGE SCALE GENOMIC DNA]</scope>
    <source>
        <strain evidence="19">WM001</strain>
    </source>
</reference>
<evidence type="ECO:0000256" key="8">
    <source>
        <dbReference type="ARBA" id="ARBA00022741"/>
    </source>
</evidence>
<dbReference type="PROSITE" id="PS00107">
    <property type="entry name" value="PROTEIN_KINASE_ATP"/>
    <property type="match status" value="1"/>
</dbReference>
<dbReference type="SUPFAM" id="SSF56112">
    <property type="entry name" value="Protein kinase-like (PK-like)"/>
    <property type="match status" value="1"/>
</dbReference>
<evidence type="ECO:0000256" key="3">
    <source>
        <dbReference type="ARBA" id="ARBA00012513"/>
    </source>
</evidence>
<comment type="similarity">
    <text evidence="12">Belongs to the protein kinase superfamily. Ser/Thr protein kinase family. CDPK subfamily.</text>
</comment>
<dbReference type="InterPro" id="IPR002048">
    <property type="entry name" value="EF_hand_dom"/>
</dbReference>
<keyword evidence="6" id="KW-0479">Metal-binding</keyword>
<keyword evidence="5" id="KW-0808">Transferase</keyword>
<evidence type="ECO:0000256" key="9">
    <source>
        <dbReference type="ARBA" id="ARBA00022777"/>
    </source>
</evidence>
<dbReference type="InterPro" id="IPR011992">
    <property type="entry name" value="EF-hand-dom_pair"/>
</dbReference>
<dbReference type="AlphaFoldDB" id="A0A1R2ATU9"/>
<dbReference type="EMBL" id="MPUH01001422">
    <property type="protein sequence ID" value="OMJ67875.1"/>
    <property type="molecule type" value="Genomic_DNA"/>
</dbReference>
<dbReference type="InterPro" id="IPR018247">
    <property type="entry name" value="EF_Hand_1_Ca_BS"/>
</dbReference>
<dbReference type="GO" id="GO:0005524">
    <property type="term" value="F:ATP binding"/>
    <property type="evidence" value="ECO:0007669"/>
    <property type="project" value="UniProtKB-UniRule"/>
</dbReference>
<dbReference type="InterPro" id="IPR011009">
    <property type="entry name" value="Kinase-like_dom_sf"/>
</dbReference>
<evidence type="ECO:0000259" key="17">
    <source>
        <dbReference type="PROSITE" id="PS50011"/>
    </source>
</evidence>
<evidence type="ECO:0000256" key="10">
    <source>
        <dbReference type="ARBA" id="ARBA00022837"/>
    </source>
</evidence>
<evidence type="ECO:0000256" key="6">
    <source>
        <dbReference type="ARBA" id="ARBA00022723"/>
    </source>
</evidence>
<comment type="caution">
    <text evidence="19">The sequence shown here is derived from an EMBL/GenBank/DDBJ whole genome shotgun (WGS) entry which is preliminary data.</text>
</comment>
<evidence type="ECO:0000256" key="1">
    <source>
        <dbReference type="ARBA" id="ARBA00001946"/>
    </source>
</evidence>
<dbReference type="Pfam" id="PF00069">
    <property type="entry name" value="Pkinase"/>
    <property type="match status" value="1"/>
</dbReference>
<sequence length="491" mass="55887">MGCAISSRKGKLDGNRHDVDSKGSIKPSAFVAENTNRLTDIYKLGKLLGSGAYADVRICYLKENGAKRAVKIIKKQSLSGNNIRQKIENEKEIIKSLDHPNIIRFYEFFEDAKKLYIIMEYSNGSEFFSQILQNESYSEIQAAKIMYQIFSILSYLHDKNIAHRDLKPESMLIDKDTLKVIDFAEASVITTRISQKVGSLFYSAPEVMFGTHTTSCDLWSAGVILYILLTGYHPFSGINDDETLKNIKNIKYTTTGKIWNQISSLAKELVSLLLCDHSRRISANDALHHPWILNFTQIFSPETPIISSALENLKHFTNTSVLRDAVHFFLTMQRVSTGDIKILGEVFKKIDKNDDGKISKQELINEYTNTLGVIQAESEVEKIMKEVDTNNDGYINYTEFLKAALDIRKMLSIENLRAAFRNFDKDFSGRISVLELKRVVSERNLLSHKTWTEILKEVDLNCDGEIDLIEFEKLVLMKGQAETEENADDKN</sequence>
<dbReference type="InterPro" id="IPR050205">
    <property type="entry name" value="CDPK_Ser/Thr_kinases"/>
</dbReference>
<evidence type="ECO:0000256" key="14">
    <source>
        <dbReference type="ARBA" id="ARBA00048679"/>
    </source>
</evidence>
<keyword evidence="4" id="KW-0723">Serine/threonine-protein kinase</keyword>
<dbReference type="InterPro" id="IPR000719">
    <property type="entry name" value="Prot_kinase_dom"/>
</dbReference>
<dbReference type="FunFam" id="1.10.238.10:FF:000001">
    <property type="entry name" value="Calmodulin 1"/>
    <property type="match status" value="1"/>
</dbReference>
<feature type="region of interest" description="Disordered" evidence="16">
    <location>
        <begin position="1"/>
        <end position="20"/>
    </location>
</feature>
<dbReference type="OrthoDB" id="40902at2759"/>
<feature type="compositionally biased region" description="Basic and acidic residues" evidence="16">
    <location>
        <begin position="10"/>
        <end position="20"/>
    </location>
</feature>
<evidence type="ECO:0000256" key="15">
    <source>
        <dbReference type="PROSITE-ProRule" id="PRU10141"/>
    </source>
</evidence>
<comment type="cofactor">
    <cofactor evidence="1">
        <name>Mg(2+)</name>
        <dbReference type="ChEBI" id="CHEBI:18420"/>
    </cofactor>
</comment>
<dbReference type="FunFam" id="3.30.200.20:FF:000315">
    <property type="entry name" value="Calcium-dependent protein kinase 3"/>
    <property type="match status" value="1"/>
</dbReference>
<dbReference type="GO" id="GO:0004674">
    <property type="term" value="F:protein serine/threonine kinase activity"/>
    <property type="evidence" value="ECO:0007669"/>
    <property type="project" value="UniProtKB-KW"/>
</dbReference>
<feature type="domain" description="EF-hand" evidence="18">
    <location>
        <begin position="338"/>
        <end position="373"/>
    </location>
</feature>
<dbReference type="SMART" id="SM00054">
    <property type="entry name" value="EFh"/>
    <property type="match status" value="4"/>
</dbReference>
<evidence type="ECO:0000256" key="2">
    <source>
        <dbReference type="ARBA" id="ARBA00011245"/>
    </source>
</evidence>
<evidence type="ECO:0000259" key="18">
    <source>
        <dbReference type="PROSITE" id="PS50222"/>
    </source>
</evidence>
<dbReference type="PROSITE" id="PS00018">
    <property type="entry name" value="EF_HAND_1"/>
    <property type="match status" value="3"/>
</dbReference>
<keyword evidence="7" id="KW-0677">Repeat</keyword>
<dbReference type="CDD" id="cd00051">
    <property type="entry name" value="EFh"/>
    <property type="match status" value="1"/>
</dbReference>
<dbReference type="PROSITE" id="PS50222">
    <property type="entry name" value="EF_HAND_2"/>
    <property type="match status" value="4"/>
</dbReference>
<name>A0A1R2ATU9_9CILI</name>
<evidence type="ECO:0000313" key="19">
    <source>
        <dbReference type="EMBL" id="OMJ67875.1"/>
    </source>
</evidence>
<dbReference type="Pfam" id="PF13499">
    <property type="entry name" value="EF-hand_7"/>
    <property type="match status" value="2"/>
</dbReference>
<dbReference type="SUPFAM" id="SSF47473">
    <property type="entry name" value="EF-hand"/>
    <property type="match status" value="1"/>
</dbReference>
<keyword evidence="10" id="KW-0106">Calcium</keyword>
<feature type="domain" description="EF-hand" evidence="18">
    <location>
        <begin position="449"/>
        <end position="481"/>
    </location>
</feature>
<feature type="domain" description="Protein kinase" evidence="17">
    <location>
        <begin position="42"/>
        <end position="292"/>
    </location>
</feature>
<dbReference type="FunFam" id="1.10.510.10:FF:000571">
    <property type="entry name" value="Maternal embryonic leucine zipper kinase"/>
    <property type="match status" value="1"/>
</dbReference>
<evidence type="ECO:0000256" key="12">
    <source>
        <dbReference type="ARBA" id="ARBA00024334"/>
    </source>
</evidence>
<dbReference type="EC" id="2.7.11.1" evidence="3"/>
<proteinExistence type="inferred from homology"/>
<protein>
    <recommendedName>
        <fullName evidence="3">non-specific serine/threonine protein kinase</fullName>
        <ecNumber evidence="3">2.7.11.1</ecNumber>
    </recommendedName>
</protein>
<keyword evidence="9" id="KW-0418">Kinase</keyword>
<dbReference type="Gene3D" id="1.10.238.10">
    <property type="entry name" value="EF-hand"/>
    <property type="match status" value="2"/>
</dbReference>
<comment type="catalytic activity">
    <reaction evidence="13">
        <text>L-threonyl-[protein] + ATP = O-phospho-L-threonyl-[protein] + ADP + H(+)</text>
        <dbReference type="Rhea" id="RHEA:46608"/>
        <dbReference type="Rhea" id="RHEA-COMP:11060"/>
        <dbReference type="Rhea" id="RHEA-COMP:11605"/>
        <dbReference type="ChEBI" id="CHEBI:15378"/>
        <dbReference type="ChEBI" id="CHEBI:30013"/>
        <dbReference type="ChEBI" id="CHEBI:30616"/>
        <dbReference type="ChEBI" id="CHEBI:61977"/>
        <dbReference type="ChEBI" id="CHEBI:456216"/>
        <dbReference type="EC" id="2.7.11.1"/>
    </reaction>
</comment>
<dbReference type="PROSITE" id="PS50011">
    <property type="entry name" value="PROTEIN_KINASE_DOM"/>
    <property type="match status" value="1"/>
</dbReference>
<feature type="binding site" evidence="15">
    <location>
        <position position="75"/>
    </location>
    <ligand>
        <name>ATP</name>
        <dbReference type="ChEBI" id="CHEBI:30616"/>
    </ligand>
</feature>
<feature type="domain" description="EF-hand" evidence="18">
    <location>
        <begin position="375"/>
        <end position="410"/>
    </location>
</feature>
<evidence type="ECO:0000256" key="7">
    <source>
        <dbReference type="ARBA" id="ARBA00022737"/>
    </source>
</evidence>
<gene>
    <name evidence="19" type="ORF">SteCoe_34851</name>
</gene>
<dbReference type="PANTHER" id="PTHR24349">
    <property type="entry name" value="SERINE/THREONINE-PROTEIN KINASE"/>
    <property type="match status" value="1"/>
</dbReference>
<keyword evidence="8 15" id="KW-0547">Nucleotide-binding</keyword>
<organism evidence="19 20">
    <name type="scientific">Stentor coeruleus</name>
    <dbReference type="NCBI Taxonomy" id="5963"/>
    <lineage>
        <taxon>Eukaryota</taxon>
        <taxon>Sar</taxon>
        <taxon>Alveolata</taxon>
        <taxon>Ciliophora</taxon>
        <taxon>Postciliodesmatophora</taxon>
        <taxon>Heterotrichea</taxon>
        <taxon>Heterotrichida</taxon>
        <taxon>Stentoridae</taxon>
        <taxon>Stentor</taxon>
    </lineage>
</organism>
<dbReference type="Gene3D" id="3.30.200.20">
    <property type="entry name" value="Phosphorylase Kinase, domain 1"/>
    <property type="match status" value="1"/>
</dbReference>
<comment type="catalytic activity">
    <reaction evidence="14">
        <text>L-seryl-[protein] + ATP = O-phospho-L-seryl-[protein] + ADP + H(+)</text>
        <dbReference type="Rhea" id="RHEA:17989"/>
        <dbReference type="Rhea" id="RHEA-COMP:9863"/>
        <dbReference type="Rhea" id="RHEA-COMP:11604"/>
        <dbReference type="ChEBI" id="CHEBI:15378"/>
        <dbReference type="ChEBI" id="CHEBI:29999"/>
        <dbReference type="ChEBI" id="CHEBI:30616"/>
        <dbReference type="ChEBI" id="CHEBI:83421"/>
        <dbReference type="ChEBI" id="CHEBI:456216"/>
        <dbReference type="EC" id="2.7.11.1"/>
    </reaction>
</comment>
<evidence type="ECO:0000256" key="4">
    <source>
        <dbReference type="ARBA" id="ARBA00022527"/>
    </source>
</evidence>
<dbReference type="Gene3D" id="1.10.510.10">
    <property type="entry name" value="Transferase(Phosphotransferase) domain 1"/>
    <property type="match status" value="1"/>
</dbReference>